<sequence>MTINEKQDALIEDFDLFDDQLEKTQYIIDLGKKLSPIAEEYKTDDNLIKGCQSRVWLHTEMRGDRVYFEADSEPTAQISKGLVSLLIKILSGEKPEDVANADLYFIDKIGMSTIITSRRAGGLASMIVRMKDFAQKQLIA</sequence>
<evidence type="ECO:0000256" key="1">
    <source>
        <dbReference type="ARBA" id="ARBA00010282"/>
    </source>
</evidence>
<evidence type="ECO:0000313" key="3">
    <source>
        <dbReference type="EMBL" id="MBB3840069.1"/>
    </source>
</evidence>
<organism evidence="3 4">
    <name type="scientific">Runella defluvii</name>
    <dbReference type="NCBI Taxonomy" id="370973"/>
    <lineage>
        <taxon>Bacteria</taxon>
        <taxon>Pseudomonadati</taxon>
        <taxon>Bacteroidota</taxon>
        <taxon>Cytophagia</taxon>
        <taxon>Cytophagales</taxon>
        <taxon>Spirosomataceae</taxon>
        <taxon>Runella</taxon>
    </lineage>
</organism>
<comment type="similarity">
    <text evidence="1">Belongs to the SufE family.</text>
</comment>
<dbReference type="PANTHER" id="PTHR43597:SF5">
    <property type="entry name" value="SUFE-LIKE PROTEIN 2, CHLOROPLASTIC"/>
    <property type="match status" value="1"/>
</dbReference>
<dbReference type="Gene3D" id="3.90.1010.10">
    <property type="match status" value="1"/>
</dbReference>
<evidence type="ECO:0000259" key="2">
    <source>
        <dbReference type="Pfam" id="PF02657"/>
    </source>
</evidence>
<gene>
    <name evidence="3" type="ORF">FHS57_004082</name>
</gene>
<dbReference type="PANTHER" id="PTHR43597">
    <property type="entry name" value="SULFUR ACCEPTOR PROTEIN CSDE"/>
    <property type="match status" value="1"/>
</dbReference>
<comment type="caution">
    <text evidence="3">The sequence shown here is derived from an EMBL/GenBank/DDBJ whole genome shotgun (WGS) entry which is preliminary data.</text>
</comment>
<keyword evidence="4" id="KW-1185">Reference proteome</keyword>
<dbReference type="Proteomes" id="UP000541352">
    <property type="component" value="Unassembled WGS sequence"/>
</dbReference>
<protein>
    <submittedName>
        <fullName evidence="3">Cysteine desulfuration protein SufE</fullName>
    </submittedName>
</protein>
<dbReference type="RefSeq" id="WP_122930228.1">
    <property type="nucleotide sequence ID" value="NZ_JACIBY010000009.1"/>
</dbReference>
<dbReference type="EMBL" id="JACIBY010000009">
    <property type="protein sequence ID" value="MBB3840069.1"/>
    <property type="molecule type" value="Genomic_DNA"/>
</dbReference>
<dbReference type="AlphaFoldDB" id="A0A7W5ZN99"/>
<reference evidence="3 4" key="1">
    <citation type="submission" date="2020-08" db="EMBL/GenBank/DDBJ databases">
        <title>Genomic Encyclopedia of Type Strains, Phase IV (KMG-IV): sequencing the most valuable type-strain genomes for metagenomic binning, comparative biology and taxonomic classification.</title>
        <authorList>
            <person name="Goeker M."/>
        </authorList>
    </citation>
    <scope>NUCLEOTIDE SEQUENCE [LARGE SCALE GENOMIC DNA]</scope>
    <source>
        <strain evidence="3 4">DSM 17976</strain>
    </source>
</reference>
<dbReference type="Pfam" id="PF02657">
    <property type="entry name" value="SufE"/>
    <property type="match status" value="1"/>
</dbReference>
<feature type="domain" description="Fe-S metabolism associated" evidence="2">
    <location>
        <begin position="11"/>
        <end position="132"/>
    </location>
</feature>
<dbReference type="SUPFAM" id="SSF82649">
    <property type="entry name" value="SufE/NifU"/>
    <property type="match status" value="1"/>
</dbReference>
<accession>A0A7W5ZN99</accession>
<evidence type="ECO:0000313" key="4">
    <source>
        <dbReference type="Proteomes" id="UP000541352"/>
    </source>
</evidence>
<dbReference type="InterPro" id="IPR003808">
    <property type="entry name" value="Fe-S_metab-assoc_dom"/>
</dbReference>
<proteinExistence type="inferred from homology"/>
<name>A0A7W5ZN99_9BACT</name>